<keyword evidence="1" id="KW-0812">Transmembrane</keyword>
<protein>
    <submittedName>
        <fullName evidence="2">Putative secreted peptide</fullName>
    </submittedName>
</protein>
<reference evidence="2" key="1">
    <citation type="submission" date="2018-01" db="EMBL/GenBank/DDBJ databases">
        <title>An insight into the sialome of Amazonian anophelines.</title>
        <authorList>
            <person name="Ribeiro J.M."/>
            <person name="Scarpassa V."/>
            <person name="Calvo E."/>
        </authorList>
    </citation>
    <scope>NUCLEOTIDE SEQUENCE</scope>
    <source>
        <tissue evidence="2">Salivary glands</tissue>
    </source>
</reference>
<organism evidence="2">
    <name type="scientific">Anopheles braziliensis</name>
    <dbReference type="NCBI Taxonomy" id="58242"/>
    <lineage>
        <taxon>Eukaryota</taxon>
        <taxon>Metazoa</taxon>
        <taxon>Ecdysozoa</taxon>
        <taxon>Arthropoda</taxon>
        <taxon>Hexapoda</taxon>
        <taxon>Insecta</taxon>
        <taxon>Pterygota</taxon>
        <taxon>Neoptera</taxon>
        <taxon>Endopterygota</taxon>
        <taxon>Diptera</taxon>
        <taxon>Nematocera</taxon>
        <taxon>Culicoidea</taxon>
        <taxon>Culicidae</taxon>
        <taxon>Anophelinae</taxon>
        <taxon>Anopheles</taxon>
    </lineage>
</organism>
<dbReference type="AlphaFoldDB" id="A0A2M3ZQP7"/>
<name>A0A2M3ZQP7_9DIPT</name>
<feature type="transmembrane region" description="Helical" evidence="1">
    <location>
        <begin position="35"/>
        <end position="55"/>
    </location>
</feature>
<sequence length="70" mass="7904">MRIFHILRFFLLVITVVVLIRGLTLHRWGWHGWRVFGSGYGGLMSLINLSSLSLLPPRGLLANVLRAFGS</sequence>
<keyword evidence="1" id="KW-1133">Transmembrane helix</keyword>
<evidence type="ECO:0000313" key="2">
    <source>
        <dbReference type="EMBL" id="MBW30822.1"/>
    </source>
</evidence>
<feature type="transmembrane region" description="Helical" evidence="1">
    <location>
        <begin position="6"/>
        <end position="23"/>
    </location>
</feature>
<evidence type="ECO:0000256" key="1">
    <source>
        <dbReference type="SAM" id="Phobius"/>
    </source>
</evidence>
<accession>A0A2M3ZQP7</accession>
<proteinExistence type="predicted"/>
<dbReference type="EMBL" id="GGFM01010071">
    <property type="protein sequence ID" value="MBW30822.1"/>
    <property type="molecule type" value="Transcribed_RNA"/>
</dbReference>
<keyword evidence="1" id="KW-0472">Membrane</keyword>